<dbReference type="AlphaFoldDB" id="A0AAV4HUN7"/>
<evidence type="ECO:0008006" key="4">
    <source>
        <dbReference type="Google" id="ProtNLM"/>
    </source>
</evidence>
<evidence type="ECO:0000256" key="1">
    <source>
        <dbReference type="SAM" id="SignalP"/>
    </source>
</evidence>
<reference evidence="2 3" key="1">
    <citation type="journal article" date="2021" name="Elife">
        <title>Chloroplast acquisition without the gene transfer in kleptoplastic sea slugs, Plakobranchus ocellatus.</title>
        <authorList>
            <person name="Maeda T."/>
            <person name="Takahashi S."/>
            <person name="Yoshida T."/>
            <person name="Shimamura S."/>
            <person name="Takaki Y."/>
            <person name="Nagai Y."/>
            <person name="Toyoda A."/>
            <person name="Suzuki Y."/>
            <person name="Arimoto A."/>
            <person name="Ishii H."/>
            <person name="Satoh N."/>
            <person name="Nishiyama T."/>
            <person name="Hasebe M."/>
            <person name="Maruyama T."/>
            <person name="Minagawa J."/>
            <person name="Obokata J."/>
            <person name="Shigenobu S."/>
        </authorList>
    </citation>
    <scope>NUCLEOTIDE SEQUENCE [LARGE SCALE GENOMIC DNA]</scope>
</reference>
<proteinExistence type="predicted"/>
<organism evidence="2 3">
    <name type="scientific">Elysia marginata</name>
    <dbReference type="NCBI Taxonomy" id="1093978"/>
    <lineage>
        <taxon>Eukaryota</taxon>
        <taxon>Metazoa</taxon>
        <taxon>Spiralia</taxon>
        <taxon>Lophotrochozoa</taxon>
        <taxon>Mollusca</taxon>
        <taxon>Gastropoda</taxon>
        <taxon>Heterobranchia</taxon>
        <taxon>Euthyneura</taxon>
        <taxon>Panpulmonata</taxon>
        <taxon>Sacoglossa</taxon>
        <taxon>Placobranchoidea</taxon>
        <taxon>Plakobranchidae</taxon>
        <taxon>Elysia</taxon>
    </lineage>
</organism>
<accession>A0AAV4HUN7</accession>
<keyword evidence="1" id="KW-0732">Signal</keyword>
<feature type="signal peptide" evidence="1">
    <location>
        <begin position="1"/>
        <end position="16"/>
    </location>
</feature>
<sequence length="96" mass="11342">MRLAVRLHATFKVVLAIGVGDKMDTKKPSKNKLLHTRAWSTLQQAMHSQTREEKIRCSRVTRHWVSAWLFRPEEEYKCVRKFVSSIAMEQFPKTRN</sequence>
<name>A0AAV4HUN7_9GAST</name>
<comment type="caution">
    <text evidence="2">The sequence shown here is derived from an EMBL/GenBank/DDBJ whole genome shotgun (WGS) entry which is preliminary data.</text>
</comment>
<feature type="chain" id="PRO_5043327035" description="Secreted protein" evidence="1">
    <location>
        <begin position="17"/>
        <end position="96"/>
    </location>
</feature>
<keyword evidence="3" id="KW-1185">Reference proteome</keyword>
<protein>
    <recommendedName>
        <fullName evidence="4">Secreted protein</fullName>
    </recommendedName>
</protein>
<dbReference type="EMBL" id="BMAT01009191">
    <property type="protein sequence ID" value="GFS00922.1"/>
    <property type="molecule type" value="Genomic_DNA"/>
</dbReference>
<evidence type="ECO:0000313" key="3">
    <source>
        <dbReference type="Proteomes" id="UP000762676"/>
    </source>
</evidence>
<dbReference type="Proteomes" id="UP000762676">
    <property type="component" value="Unassembled WGS sequence"/>
</dbReference>
<evidence type="ECO:0000313" key="2">
    <source>
        <dbReference type="EMBL" id="GFS00922.1"/>
    </source>
</evidence>
<gene>
    <name evidence="2" type="ORF">ElyMa_004568100</name>
</gene>